<evidence type="ECO:0000256" key="7">
    <source>
        <dbReference type="SAM" id="MobiDB-lite"/>
    </source>
</evidence>
<gene>
    <name evidence="8" type="ORF">LSH36_1860g00009</name>
</gene>
<dbReference type="PANTHER" id="PTHR10372:SF27">
    <property type="entry name" value="ADHERENS JUNCTION PROTEIN P120"/>
    <property type="match status" value="1"/>
</dbReference>
<dbReference type="Pfam" id="PF00514">
    <property type="entry name" value="Arm"/>
    <property type="match status" value="1"/>
</dbReference>
<name>A0AAD9IS27_9ANNE</name>
<feature type="repeat" description="ARM" evidence="6">
    <location>
        <begin position="351"/>
        <end position="393"/>
    </location>
</feature>
<dbReference type="SMART" id="SM00185">
    <property type="entry name" value="ARM"/>
    <property type="match status" value="5"/>
</dbReference>
<feature type="region of interest" description="Disordered" evidence="7">
    <location>
        <begin position="497"/>
        <end position="561"/>
    </location>
</feature>
<accession>A0AAD9IS27</accession>
<dbReference type="GO" id="GO:0098609">
    <property type="term" value="P:cell-cell adhesion"/>
    <property type="evidence" value="ECO:0007669"/>
    <property type="project" value="InterPro"/>
</dbReference>
<evidence type="ECO:0000313" key="8">
    <source>
        <dbReference type="EMBL" id="KAK2139333.1"/>
    </source>
</evidence>
<dbReference type="GO" id="GO:0005912">
    <property type="term" value="C:adherens junction"/>
    <property type="evidence" value="ECO:0007669"/>
    <property type="project" value="TreeGrafter"/>
</dbReference>
<evidence type="ECO:0000256" key="1">
    <source>
        <dbReference type="ARBA" id="ARBA00004282"/>
    </source>
</evidence>
<keyword evidence="3" id="KW-0677">Repeat</keyword>
<dbReference type="GO" id="GO:0005634">
    <property type="term" value="C:nucleus"/>
    <property type="evidence" value="ECO:0007669"/>
    <property type="project" value="TreeGrafter"/>
</dbReference>
<evidence type="ECO:0000256" key="5">
    <source>
        <dbReference type="ARBA" id="ARBA00022949"/>
    </source>
</evidence>
<comment type="subcellular location">
    <subcellularLocation>
        <location evidence="1">Cell junction</location>
    </subcellularLocation>
</comment>
<dbReference type="SUPFAM" id="SSF48371">
    <property type="entry name" value="ARM repeat"/>
    <property type="match status" value="1"/>
</dbReference>
<dbReference type="Proteomes" id="UP001208570">
    <property type="component" value="Unassembled WGS sequence"/>
</dbReference>
<keyword evidence="9" id="KW-1185">Reference proteome</keyword>
<organism evidence="8 9">
    <name type="scientific">Paralvinella palmiformis</name>
    <dbReference type="NCBI Taxonomy" id="53620"/>
    <lineage>
        <taxon>Eukaryota</taxon>
        <taxon>Metazoa</taxon>
        <taxon>Spiralia</taxon>
        <taxon>Lophotrochozoa</taxon>
        <taxon>Annelida</taxon>
        <taxon>Polychaeta</taxon>
        <taxon>Sedentaria</taxon>
        <taxon>Canalipalpata</taxon>
        <taxon>Terebellida</taxon>
        <taxon>Terebelliformia</taxon>
        <taxon>Alvinellidae</taxon>
        <taxon>Paralvinella</taxon>
    </lineage>
</organism>
<protein>
    <submittedName>
        <fullName evidence="8">Uncharacterized protein</fullName>
    </submittedName>
</protein>
<feature type="region of interest" description="Disordered" evidence="7">
    <location>
        <begin position="612"/>
        <end position="635"/>
    </location>
</feature>
<evidence type="ECO:0000256" key="3">
    <source>
        <dbReference type="ARBA" id="ARBA00022737"/>
    </source>
</evidence>
<evidence type="ECO:0000256" key="4">
    <source>
        <dbReference type="ARBA" id="ARBA00022889"/>
    </source>
</evidence>
<feature type="compositionally biased region" description="Basic and acidic residues" evidence="7">
    <location>
        <begin position="246"/>
        <end position="263"/>
    </location>
</feature>
<evidence type="ECO:0000256" key="2">
    <source>
        <dbReference type="ARBA" id="ARBA00005462"/>
    </source>
</evidence>
<sequence>STDYSRKGPVRKEDISIKHTVLSLTRYEVMSLRDWILLKCSVQGDKKDLGGVPLLVQLLSNNNNNSNTLKLHQVVCGALRNLSYSPVNEEIKRAIAHAAGVPTLTRLLHRTKDIRLQELITAILWNISSVKELKRSLLDECLSVLVSKILIPTCDWHLGEQVFDVDPLHAVYCSVILRNTTGILRNVSSDGQHARRKIRQCEGLVESLILIVRSASGSTEVNNICVQNSVCILRNVTYGSEEFTDPDDKKKETGKKQTADKKRGTPTCFRTKKKSSKSNDGVETSRRQVTSVGDKCMSSLWSSQLASLYLSVLYDCANAITLEAAAGAIQNLCCCDWQLSEDIRQTIRKEKGLPVLVELLTIQSDPVVCTSAAALRNLALNEQNKYLIAKHAMPQLIQSLPKKSDSAHFIISDNTLSAILTLIYNIIDRNMEAMRLFTVDGGAEVLMYIVRSDRFEYQPRMYASMILTAMWQYPDLHILYTKHGWIEQDFIVKPTPPQYVKERRRESKKYKTSKKNKLKDSDNNNKQTDNTSIRQSVITEERVTTEHMPPHDHADSQYLGYTDNKKMTSGDKYEMKHLPADIKHGYSARDSEQGRNGCTDHVTQREYTQHFNPESYNSENGGGMIPKGENQSSTQEPVYGRVTKTSYINQAFIAEVNTNSNGKDANSWV</sequence>
<dbReference type="EMBL" id="JAODUP010001855">
    <property type="protein sequence ID" value="KAK2139333.1"/>
    <property type="molecule type" value="Genomic_DNA"/>
</dbReference>
<dbReference type="AlphaFoldDB" id="A0AAD9IS27"/>
<feature type="compositionally biased region" description="Basic and acidic residues" evidence="7">
    <location>
        <begin position="539"/>
        <end position="555"/>
    </location>
</feature>
<dbReference type="InterPro" id="IPR016024">
    <property type="entry name" value="ARM-type_fold"/>
</dbReference>
<dbReference type="GO" id="GO:0005886">
    <property type="term" value="C:plasma membrane"/>
    <property type="evidence" value="ECO:0007669"/>
    <property type="project" value="TreeGrafter"/>
</dbReference>
<dbReference type="InterPro" id="IPR011989">
    <property type="entry name" value="ARM-like"/>
</dbReference>
<evidence type="ECO:0000313" key="9">
    <source>
        <dbReference type="Proteomes" id="UP001208570"/>
    </source>
</evidence>
<feature type="compositionally biased region" description="Basic residues" evidence="7">
    <location>
        <begin position="506"/>
        <end position="517"/>
    </location>
</feature>
<dbReference type="InterPro" id="IPR000225">
    <property type="entry name" value="Armadillo"/>
</dbReference>
<proteinExistence type="inferred from homology"/>
<keyword evidence="4" id="KW-0130">Cell adhesion</keyword>
<reference evidence="8" key="1">
    <citation type="journal article" date="2023" name="Mol. Biol. Evol.">
        <title>Third-Generation Sequencing Reveals the Adaptive Role of the Epigenome in Three Deep-Sea Polychaetes.</title>
        <authorList>
            <person name="Perez M."/>
            <person name="Aroh O."/>
            <person name="Sun Y."/>
            <person name="Lan Y."/>
            <person name="Juniper S.K."/>
            <person name="Young C.R."/>
            <person name="Angers B."/>
            <person name="Qian P.Y."/>
        </authorList>
    </citation>
    <scope>NUCLEOTIDE SEQUENCE</scope>
    <source>
        <strain evidence="8">P08H-3</strain>
    </source>
</reference>
<dbReference type="PANTHER" id="PTHR10372">
    <property type="entry name" value="PLAKOPHILLIN-RELATED"/>
    <property type="match status" value="1"/>
</dbReference>
<comment type="caution">
    <text evidence="8">The sequence shown here is derived from an EMBL/GenBank/DDBJ whole genome shotgun (WGS) entry which is preliminary data.</text>
</comment>
<dbReference type="PROSITE" id="PS50176">
    <property type="entry name" value="ARM_REPEAT"/>
    <property type="match status" value="2"/>
</dbReference>
<feature type="non-terminal residue" evidence="8">
    <location>
        <position position="1"/>
    </location>
</feature>
<dbReference type="GO" id="GO:0005737">
    <property type="term" value="C:cytoplasm"/>
    <property type="evidence" value="ECO:0007669"/>
    <property type="project" value="TreeGrafter"/>
</dbReference>
<feature type="repeat" description="ARM" evidence="6">
    <location>
        <begin position="50"/>
        <end position="100"/>
    </location>
</feature>
<dbReference type="InterPro" id="IPR028435">
    <property type="entry name" value="Plakophilin/d_Catenin"/>
</dbReference>
<keyword evidence="5" id="KW-0965">Cell junction</keyword>
<evidence type="ECO:0000256" key="6">
    <source>
        <dbReference type="PROSITE-ProRule" id="PRU00259"/>
    </source>
</evidence>
<dbReference type="Gene3D" id="1.25.10.10">
    <property type="entry name" value="Leucine-rich Repeat Variant"/>
    <property type="match status" value="1"/>
</dbReference>
<feature type="region of interest" description="Disordered" evidence="7">
    <location>
        <begin position="243"/>
        <end position="286"/>
    </location>
</feature>
<comment type="similarity">
    <text evidence="2">Belongs to the beta-catenin family.</text>
</comment>
<feature type="compositionally biased region" description="Polar residues" evidence="7">
    <location>
        <begin position="527"/>
        <end position="538"/>
    </location>
</feature>